<evidence type="ECO:0000313" key="3">
    <source>
        <dbReference type="EMBL" id="GGU72318.1"/>
    </source>
</evidence>
<organism evidence="3 5">
    <name type="scientific">Streptomyces gougerotii</name>
    <dbReference type="NCBI Taxonomy" id="53448"/>
    <lineage>
        <taxon>Bacteria</taxon>
        <taxon>Bacillati</taxon>
        <taxon>Actinomycetota</taxon>
        <taxon>Actinomycetes</taxon>
        <taxon>Kitasatosporales</taxon>
        <taxon>Streptomycetaceae</taxon>
        <taxon>Streptomyces</taxon>
        <taxon>Streptomyces diastaticus group</taxon>
    </lineage>
</organism>
<feature type="region of interest" description="Disordered" evidence="1">
    <location>
        <begin position="110"/>
        <end position="157"/>
    </location>
</feature>
<reference evidence="3" key="3">
    <citation type="submission" date="2020-09" db="EMBL/GenBank/DDBJ databases">
        <authorList>
            <person name="Sun Q."/>
            <person name="Ohkuma M."/>
        </authorList>
    </citation>
    <scope>NUCLEOTIDE SEQUENCE</scope>
    <source>
        <strain evidence="3">JCM 4136</strain>
    </source>
</reference>
<feature type="compositionally biased region" description="Basic and acidic residues" evidence="1">
    <location>
        <begin position="115"/>
        <end position="147"/>
    </location>
</feature>
<feature type="compositionally biased region" description="Basic and acidic residues" evidence="1">
    <location>
        <begin position="38"/>
        <end position="50"/>
    </location>
</feature>
<dbReference type="EMBL" id="BMSC01000007">
    <property type="protein sequence ID" value="GGU72318.1"/>
    <property type="molecule type" value="Genomic_DNA"/>
</dbReference>
<keyword evidence="4" id="KW-1185">Reference proteome</keyword>
<dbReference type="Proteomes" id="UP000480804">
    <property type="component" value="Unassembled WGS sequence"/>
</dbReference>
<feature type="region of interest" description="Disordered" evidence="1">
    <location>
        <begin position="29"/>
        <end position="53"/>
    </location>
</feature>
<gene>
    <name evidence="3" type="ORF">GCM10010227_28310</name>
    <name evidence="2" type="ORF">Sgou_23050</name>
</gene>
<dbReference type="Proteomes" id="UP000660975">
    <property type="component" value="Unassembled WGS sequence"/>
</dbReference>
<name>A0A8H9LK76_9ACTN</name>
<evidence type="ECO:0000313" key="5">
    <source>
        <dbReference type="Proteomes" id="UP000660975"/>
    </source>
</evidence>
<dbReference type="AlphaFoldDB" id="A0A8H9LK76"/>
<protein>
    <submittedName>
        <fullName evidence="3">Uncharacterized protein</fullName>
    </submittedName>
</protein>
<proteinExistence type="predicted"/>
<evidence type="ECO:0000313" key="4">
    <source>
        <dbReference type="Proteomes" id="UP000480804"/>
    </source>
</evidence>
<reference evidence="2 4" key="2">
    <citation type="submission" date="2020-02" db="EMBL/GenBank/DDBJ databases">
        <title>Whole genome shotgun sequence of Streptomyces gougerotii NBRC 13043.</title>
        <authorList>
            <person name="Ichikawa N."/>
            <person name="Komaki H."/>
            <person name="Tamura T."/>
        </authorList>
    </citation>
    <scope>NUCLEOTIDE SEQUENCE [LARGE SCALE GENOMIC DNA]</scope>
    <source>
        <strain evidence="2 4">NBRC 13043</strain>
    </source>
</reference>
<evidence type="ECO:0000256" key="1">
    <source>
        <dbReference type="SAM" id="MobiDB-lite"/>
    </source>
</evidence>
<dbReference type="EMBL" id="BLLO01000017">
    <property type="protein sequence ID" value="GFH77635.1"/>
    <property type="molecule type" value="Genomic_DNA"/>
</dbReference>
<sequence>MPGTHSQSRAVRLLPLREIFYIPGQFQPSGSTAARSGKAIERGRRAEGPTRADWSSRLLLPDGLAWRCLPTTSSQAKKVPRNAQAVGDPLDNIHVHQLPSPRHYFTDAARGEIAPPRDHRRVDAGPGLHEPEDRAEIPASARVDHCRVRQQTGRKFR</sequence>
<comment type="caution">
    <text evidence="3">The sequence shown here is derived from an EMBL/GenBank/DDBJ whole genome shotgun (WGS) entry which is preliminary data.</text>
</comment>
<reference evidence="3" key="1">
    <citation type="journal article" date="2014" name="Int. J. Syst. Evol. Microbiol.">
        <title>Complete genome sequence of Corynebacterium casei LMG S-19264T (=DSM 44701T), isolated from a smear-ripened cheese.</title>
        <authorList>
            <consortium name="US DOE Joint Genome Institute (JGI-PGF)"/>
            <person name="Walter F."/>
            <person name="Albersmeier A."/>
            <person name="Kalinowski J."/>
            <person name="Ruckert C."/>
        </authorList>
    </citation>
    <scope>NUCLEOTIDE SEQUENCE</scope>
    <source>
        <strain evidence="3">JCM 4136</strain>
    </source>
</reference>
<accession>A0A8H9LK76</accession>
<evidence type="ECO:0000313" key="2">
    <source>
        <dbReference type="EMBL" id="GFH77635.1"/>
    </source>
</evidence>